<gene>
    <name evidence="2" type="ORF">BA062_19090</name>
</gene>
<protein>
    <submittedName>
        <fullName evidence="2">Uncharacterized protein</fullName>
    </submittedName>
</protein>
<dbReference type="RefSeq" id="WP_245959904.1">
    <property type="nucleotide sequence ID" value="NZ_JBHVKT010000112.1"/>
</dbReference>
<accession>A0A318LIY3</accession>
<feature type="region of interest" description="Disordered" evidence="1">
    <location>
        <begin position="92"/>
        <end position="118"/>
    </location>
</feature>
<proteinExistence type="predicted"/>
<dbReference type="Proteomes" id="UP000247892">
    <property type="component" value="Unassembled WGS sequence"/>
</dbReference>
<keyword evidence="3" id="KW-1185">Reference proteome</keyword>
<comment type="caution">
    <text evidence="2">The sequence shown here is derived from an EMBL/GenBank/DDBJ whole genome shotgun (WGS) entry which is preliminary data.</text>
</comment>
<organism evidence="2 3">
    <name type="scientific">Prauserella flavalba</name>
    <dbReference type="NCBI Taxonomy" id="1477506"/>
    <lineage>
        <taxon>Bacteria</taxon>
        <taxon>Bacillati</taxon>
        <taxon>Actinomycetota</taxon>
        <taxon>Actinomycetes</taxon>
        <taxon>Pseudonocardiales</taxon>
        <taxon>Pseudonocardiaceae</taxon>
        <taxon>Prauserella</taxon>
    </lineage>
</organism>
<dbReference type="EMBL" id="MASU01000007">
    <property type="protein sequence ID" value="PXY30653.1"/>
    <property type="molecule type" value="Genomic_DNA"/>
</dbReference>
<sequence length="118" mass="12831">MPGRDPIVNPLQASVHRKLDDITRSVSAGTGSSRQQNALLVAALRSVLSEHRPDATGHCTVCHGRRSRFLARRRGTLPCRAYLAAHLALGPDIEEATSKAPDPARHHRRGRPPLHVAS</sequence>
<dbReference type="AlphaFoldDB" id="A0A318LIY3"/>
<reference evidence="2 3" key="1">
    <citation type="submission" date="2016-07" db="EMBL/GenBank/DDBJ databases">
        <title>Draft genome sequence of Prauserella sp. YIM 121212, isolated from alkaline soil.</title>
        <authorList>
            <person name="Ruckert C."/>
            <person name="Albersmeier A."/>
            <person name="Jiang C.-L."/>
            <person name="Jiang Y."/>
            <person name="Kalinowski J."/>
            <person name="Schneider O."/>
            <person name="Winkler A."/>
            <person name="Zotchev S.B."/>
        </authorList>
    </citation>
    <scope>NUCLEOTIDE SEQUENCE [LARGE SCALE GENOMIC DNA]</scope>
    <source>
        <strain evidence="2 3">YIM 121212</strain>
    </source>
</reference>
<evidence type="ECO:0000313" key="2">
    <source>
        <dbReference type="EMBL" id="PXY30653.1"/>
    </source>
</evidence>
<name>A0A318LIY3_9PSEU</name>
<evidence type="ECO:0000256" key="1">
    <source>
        <dbReference type="SAM" id="MobiDB-lite"/>
    </source>
</evidence>
<evidence type="ECO:0000313" key="3">
    <source>
        <dbReference type="Proteomes" id="UP000247892"/>
    </source>
</evidence>